<evidence type="ECO:0000313" key="3">
    <source>
        <dbReference type="EMBL" id="KAK1443856.1"/>
    </source>
</evidence>
<dbReference type="EMBL" id="JAVEPI010000002">
    <property type="protein sequence ID" value="KAK1443856.1"/>
    <property type="molecule type" value="Genomic_DNA"/>
</dbReference>
<organism evidence="3 4">
    <name type="scientific">Babesia gibsoni</name>
    <dbReference type="NCBI Taxonomy" id="33632"/>
    <lineage>
        <taxon>Eukaryota</taxon>
        <taxon>Sar</taxon>
        <taxon>Alveolata</taxon>
        <taxon>Apicomplexa</taxon>
        <taxon>Aconoidasida</taxon>
        <taxon>Piroplasmida</taxon>
        <taxon>Babesiidae</taxon>
        <taxon>Babesia</taxon>
    </lineage>
</organism>
<feature type="compositionally biased region" description="Gly residues" evidence="1">
    <location>
        <begin position="42"/>
        <end position="61"/>
    </location>
</feature>
<sequence length="110" mass="10720">MRCLRLSALVTLWSLAVVPVSIVYAAANGEAGASQTTSTTAAGGGKGAEGGAAGGGAGTQGGDANKTPEQAKPPATQAKGQAKQDPPAEESFSVCTLGVITTTGMLLFVI</sequence>
<reference evidence="3" key="1">
    <citation type="submission" date="2023-08" db="EMBL/GenBank/DDBJ databases">
        <title>Draft sequence of the Babesia gibsoni genome.</title>
        <authorList>
            <person name="Yamagishi J.Y."/>
            <person name="Xuan X.X."/>
        </authorList>
    </citation>
    <scope>NUCLEOTIDE SEQUENCE</scope>
    <source>
        <strain evidence="3">Azabu</strain>
    </source>
</reference>
<gene>
    <name evidence="3" type="ORF">BgAZ_207320</name>
</gene>
<accession>A0AAD8PEH1</accession>
<keyword evidence="4" id="KW-1185">Reference proteome</keyword>
<dbReference type="AlphaFoldDB" id="A0AAD8PEH1"/>
<evidence type="ECO:0000256" key="2">
    <source>
        <dbReference type="SAM" id="SignalP"/>
    </source>
</evidence>
<feature type="compositionally biased region" description="Low complexity" evidence="1">
    <location>
        <begin position="30"/>
        <end position="41"/>
    </location>
</feature>
<evidence type="ECO:0000256" key="1">
    <source>
        <dbReference type="SAM" id="MobiDB-lite"/>
    </source>
</evidence>
<feature type="signal peptide" evidence="2">
    <location>
        <begin position="1"/>
        <end position="25"/>
    </location>
</feature>
<comment type="caution">
    <text evidence="3">The sequence shown here is derived from an EMBL/GenBank/DDBJ whole genome shotgun (WGS) entry which is preliminary data.</text>
</comment>
<feature type="region of interest" description="Disordered" evidence="1">
    <location>
        <begin position="30"/>
        <end position="91"/>
    </location>
</feature>
<dbReference type="Proteomes" id="UP001230268">
    <property type="component" value="Unassembled WGS sequence"/>
</dbReference>
<protein>
    <submittedName>
        <fullName evidence="3">Uncharacterized protein</fullName>
    </submittedName>
</protein>
<proteinExistence type="predicted"/>
<evidence type="ECO:0000313" key="4">
    <source>
        <dbReference type="Proteomes" id="UP001230268"/>
    </source>
</evidence>
<feature type="chain" id="PRO_5042055741" evidence="2">
    <location>
        <begin position="26"/>
        <end position="110"/>
    </location>
</feature>
<keyword evidence="2" id="KW-0732">Signal</keyword>
<name>A0AAD8PEH1_BABGI</name>